<sequence length="430" mass="51901">MNFLDLPIEIIQLIFNLSKEYKLLLCNKYLENKLKLETLDVINFHNYKYSKRRINEIKELSCEYYYLYSNIEFKNLKYIHIRYSFNQKYISTFLKLEICATGSAYKNANFLNPNKLKILTLKIFNYIDLSKFSNLYILDLITHGNVKILLPPKIEKLKLYAEVSKSKIDILNDNIIQVKDLNIRKNIFEKNKNILSYFDCIKICSYLSFIPKQYLKYIQKYDRLKYVKCFGDCNIYFPKLSRLSISNITRNIKYKNLEKLDITKNKSNINLNNLTNLKYLKLNNCKNDVNFNKLNIQKLVLNKSFFEHYYFQNIVQLEISNCYLQKRYKLNRKKCSKLEKLKIHKCKNLSAEFRKLDTLILDCAYKISNNIEVKNFGYKVLNKDKYLDLNLNIYYFITNIKNPKNYKNIKFKYLKIKNYKDIKFIDFIKY</sequence>
<gene>
    <name evidence="1" type="ORF">LCDPAC02_01420</name>
</gene>
<reference evidence="1" key="1">
    <citation type="journal article" date="2019" name="MBio">
        <title>Virus Genomes from Deep Sea Sediments Expand the Ocean Megavirome and Support Independent Origins of Viral Gigantism.</title>
        <authorList>
            <person name="Backstrom D."/>
            <person name="Yutin N."/>
            <person name="Jorgensen S.L."/>
            <person name="Dharamshi J."/>
            <person name="Homa F."/>
            <person name="Zaremba-Niedwiedzka K."/>
            <person name="Spang A."/>
            <person name="Wolf Y.I."/>
            <person name="Koonin E.V."/>
            <person name="Ettema T.J."/>
        </authorList>
    </citation>
    <scope>NUCLEOTIDE SEQUENCE</scope>
</reference>
<accession>A0A481YNN8</accession>
<dbReference type="Gene3D" id="3.80.10.10">
    <property type="entry name" value="Ribonuclease Inhibitor"/>
    <property type="match status" value="1"/>
</dbReference>
<dbReference type="InterPro" id="IPR032675">
    <property type="entry name" value="LRR_dom_sf"/>
</dbReference>
<protein>
    <submittedName>
        <fullName evidence="1">Uncharacterized protein</fullName>
    </submittedName>
</protein>
<dbReference type="SUPFAM" id="SSF52058">
    <property type="entry name" value="L domain-like"/>
    <property type="match status" value="1"/>
</dbReference>
<proteinExistence type="predicted"/>
<evidence type="ECO:0000313" key="1">
    <source>
        <dbReference type="EMBL" id="QBK84943.1"/>
    </source>
</evidence>
<dbReference type="EMBL" id="MK500300">
    <property type="protein sequence ID" value="QBK84943.1"/>
    <property type="molecule type" value="Genomic_DNA"/>
</dbReference>
<organism evidence="1">
    <name type="scientific">Pithovirus LCDPAC02</name>
    <dbReference type="NCBI Taxonomy" id="2506601"/>
    <lineage>
        <taxon>Viruses</taxon>
        <taxon>Pithoviruses</taxon>
    </lineage>
</organism>
<name>A0A481YNN8_9VIRU</name>